<dbReference type="InterPro" id="IPR013783">
    <property type="entry name" value="Ig-like_fold"/>
</dbReference>
<dbReference type="RefSeq" id="WP_158050974.1">
    <property type="nucleotide sequence ID" value="NZ_WBKB01000001.1"/>
</dbReference>
<dbReference type="OrthoDB" id="5192284at2"/>
<dbReference type="PROSITE" id="PS50093">
    <property type="entry name" value="PKD"/>
    <property type="match status" value="1"/>
</dbReference>
<dbReference type="CDD" id="cd00146">
    <property type="entry name" value="PKD"/>
    <property type="match status" value="1"/>
</dbReference>
<dbReference type="GO" id="GO:0005975">
    <property type="term" value="P:carbohydrate metabolic process"/>
    <property type="evidence" value="ECO:0007669"/>
    <property type="project" value="UniProtKB-ARBA"/>
</dbReference>
<reference evidence="3 4" key="1">
    <citation type="submission" date="2019-09" db="EMBL/GenBank/DDBJ databases">
        <title>Phylogeny of genus Pseudoclavibacter and closely related genus.</title>
        <authorList>
            <person name="Li Y."/>
        </authorList>
    </citation>
    <scope>NUCLEOTIDE SEQUENCE [LARGE SCALE GENOMIC DNA]</scope>
    <source>
        <strain evidence="3 4">KCTC 13959</strain>
    </source>
</reference>
<proteinExistence type="predicted"/>
<evidence type="ECO:0000313" key="4">
    <source>
        <dbReference type="Proteomes" id="UP000433493"/>
    </source>
</evidence>
<dbReference type="Proteomes" id="UP000433493">
    <property type="component" value="Unassembled WGS sequence"/>
</dbReference>
<name>A0A7J5BGD5_9MICO</name>
<dbReference type="InterPro" id="IPR035986">
    <property type="entry name" value="PKD_dom_sf"/>
</dbReference>
<dbReference type="InterPro" id="IPR000601">
    <property type="entry name" value="PKD_dom"/>
</dbReference>
<protein>
    <recommendedName>
        <fullName evidence="2">PKD domain-containing protein</fullName>
    </recommendedName>
</protein>
<dbReference type="SUPFAM" id="SSF49299">
    <property type="entry name" value="PKD domain"/>
    <property type="match status" value="1"/>
</dbReference>
<sequence>MEYSETYEYPSNSGGGGGNGGGSTSGSNTGGSADGCTIVSGVNQDRCQGYLYRPGDPSTGGPSGVVLPASFSVSDILEISPQTPVLHMEPNGWGVLGQPVNFWVDATTHRQDGTLLGQPVQIQFTPASVRWDFGDGNAWTTQSLGSSWAAQGLPELSDTATSHRYTERGQVTVTATVSYSAVVFIAGTSIPVTGYVAATSAGLTFELYEQSTVLVPNP</sequence>
<feature type="compositionally biased region" description="Gly residues" evidence="1">
    <location>
        <begin position="13"/>
        <end position="30"/>
    </location>
</feature>
<gene>
    <name evidence="3" type="ORF">F8O05_01480</name>
</gene>
<organism evidence="3 4">
    <name type="scientific">Gulosibacter chungangensis</name>
    <dbReference type="NCBI Taxonomy" id="979746"/>
    <lineage>
        <taxon>Bacteria</taxon>
        <taxon>Bacillati</taxon>
        <taxon>Actinomycetota</taxon>
        <taxon>Actinomycetes</taxon>
        <taxon>Micrococcales</taxon>
        <taxon>Microbacteriaceae</taxon>
        <taxon>Gulosibacter</taxon>
    </lineage>
</organism>
<accession>A0A7J5BGD5</accession>
<comment type="caution">
    <text evidence="3">The sequence shown here is derived from an EMBL/GenBank/DDBJ whole genome shotgun (WGS) entry which is preliminary data.</text>
</comment>
<evidence type="ECO:0000313" key="3">
    <source>
        <dbReference type="EMBL" id="KAB1644962.1"/>
    </source>
</evidence>
<keyword evidence="4" id="KW-1185">Reference proteome</keyword>
<dbReference type="AlphaFoldDB" id="A0A7J5BGD5"/>
<feature type="region of interest" description="Disordered" evidence="1">
    <location>
        <begin position="1"/>
        <end position="30"/>
    </location>
</feature>
<dbReference type="Gene3D" id="2.60.40.10">
    <property type="entry name" value="Immunoglobulins"/>
    <property type="match status" value="1"/>
</dbReference>
<dbReference type="EMBL" id="WBKB01000001">
    <property type="protein sequence ID" value="KAB1644962.1"/>
    <property type="molecule type" value="Genomic_DNA"/>
</dbReference>
<evidence type="ECO:0000259" key="2">
    <source>
        <dbReference type="PROSITE" id="PS50093"/>
    </source>
</evidence>
<feature type="domain" description="PKD" evidence="2">
    <location>
        <begin position="125"/>
        <end position="178"/>
    </location>
</feature>
<evidence type="ECO:0000256" key="1">
    <source>
        <dbReference type="SAM" id="MobiDB-lite"/>
    </source>
</evidence>